<feature type="region of interest" description="Disordered" evidence="18">
    <location>
        <begin position="150"/>
        <end position="176"/>
    </location>
</feature>
<sequence>MTTTKDENAIKSRQFLGLATDKEKIQEIIFFCNRLCGFQIESTHVFKFIFKNINAKDPNEEYSFTVQLAHETYTLMNCDPHLDGTKELIQELNQTDDVLKFVGIMREKFQAAAANGSYTVSASAPASSVPVGEGQRDNENAFQVQAEEVDKIPEKVNHGRKRRSPASGSPNSVPLTPIRPCMKLSCTEVPPGSAGSDFSVRRSARLKTTQDITGWTDSKGSTGGDSSMPVPAAKNDLSLKKCMECKTDHPRFWRKGPDGKMSLCNACGTRYKRREMKKLVVPGGGSSMPGPAAKNDRSVKKCMECKTDHSRFWRKGPDGEPLCNACGKRYKRREMKKLVVPGGDPSVPVPAAKNDLSLKKCMECKTEHTGLWRKGPDGKMSLCNACGQRYKKRKMEKLVST</sequence>
<accession>A0A2G5EHC0</accession>
<dbReference type="CDD" id="cd00202">
    <property type="entry name" value="ZnF_GATA"/>
    <property type="match status" value="1"/>
</dbReference>
<evidence type="ECO:0000256" key="11">
    <source>
        <dbReference type="ARBA" id="ARBA00023163"/>
    </source>
</evidence>
<protein>
    <recommendedName>
        <fullName evidence="17">Kinetochore protein SPC25</fullName>
    </recommendedName>
</protein>
<dbReference type="EMBL" id="KZ305025">
    <property type="protein sequence ID" value="PIA55129.1"/>
    <property type="molecule type" value="Genomic_DNA"/>
</dbReference>
<keyword evidence="13 17" id="KW-0137">Centromere</keyword>
<evidence type="ECO:0000256" key="17">
    <source>
        <dbReference type="RuleBase" id="RU367150"/>
    </source>
</evidence>
<dbReference type="PROSITE" id="PS50114">
    <property type="entry name" value="GATA_ZN_FINGER_2"/>
    <property type="match status" value="3"/>
</dbReference>
<dbReference type="SMART" id="SM00401">
    <property type="entry name" value="ZnF_GATA"/>
    <property type="match status" value="3"/>
</dbReference>
<keyword evidence="4 17" id="KW-0132">Cell division</keyword>
<evidence type="ECO:0000256" key="4">
    <source>
        <dbReference type="ARBA" id="ARBA00022618"/>
    </source>
</evidence>
<dbReference type="InterPro" id="IPR000679">
    <property type="entry name" value="Znf_GATA"/>
</dbReference>
<dbReference type="GO" id="GO:0005634">
    <property type="term" value="C:nucleus"/>
    <property type="evidence" value="ECO:0007669"/>
    <property type="project" value="UniProtKB-SubCell"/>
</dbReference>
<feature type="domain" description="GATA-type" evidence="19">
    <location>
        <begin position="359"/>
        <end position="401"/>
    </location>
</feature>
<comment type="subcellular location">
    <subcellularLocation>
        <location evidence="1">Chromosome</location>
        <location evidence="1">Centromere</location>
    </subcellularLocation>
    <subcellularLocation>
        <location evidence="17">Nucleus</location>
    </subcellularLocation>
    <subcellularLocation>
        <location evidence="17">Chromosome</location>
        <location evidence="17">Centromere</location>
        <location evidence="17">Kinetochore</location>
    </subcellularLocation>
</comment>
<dbReference type="InterPro" id="IPR013088">
    <property type="entry name" value="Znf_NHR/GATA"/>
</dbReference>
<evidence type="ECO:0000256" key="18">
    <source>
        <dbReference type="SAM" id="MobiDB-lite"/>
    </source>
</evidence>
<keyword evidence="12 17" id="KW-0131">Cell cycle</keyword>
<dbReference type="GO" id="GO:0043565">
    <property type="term" value="F:sequence-specific DNA binding"/>
    <property type="evidence" value="ECO:0007669"/>
    <property type="project" value="InterPro"/>
</dbReference>
<dbReference type="GO" id="GO:0006355">
    <property type="term" value="P:regulation of DNA-templated transcription"/>
    <property type="evidence" value="ECO:0007669"/>
    <property type="project" value="InterPro"/>
</dbReference>
<comment type="similarity">
    <text evidence="14">Belongs to the type IV zinc-finger family. Class B subfamily.</text>
</comment>
<evidence type="ECO:0000256" key="7">
    <source>
        <dbReference type="ARBA" id="ARBA00022776"/>
    </source>
</evidence>
<feature type="domain" description="GATA-type" evidence="19">
    <location>
        <begin position="296"/>
        <end position="337"/>
    </location>
</feature>
<dbReference type="GO" id="GO:0007059">
    <property type="term" value="P:chromosome segregation"/>
    <property type="evidence" value="ECO:0007669"/>
    <property type="project" value="InterPro"/>
</dbReference>
<dbReference type="AlphaFoldDB" id="A0A2G5EHC0"/>
<keyword evidence="6 16" id="KW-0863">Zinc-finger</keyword>
<keyword evidence="11" id="KW-0804">Transcription</keyword>
<comment type="function">
    <text evidence="17">Acts as a component of the essential kinetochore-associated NDC80 complex, which is required for chromosome segregation and spindle checkpoint activity.</text>
</comment>
<evidence type="ECO:0000256" key="14">
    <source>
        <dbReference type="ARBA" id="ARBA00024019"/>
    </source>
</evidence>
<comment type="similarity">
    <text evidence="2 17">Belongs to the SPC25 family.</text>
</comment>
<comment type="subunit">
    <text evidence="17">Component of the NDC80 complex.</text>
</comment>
<dbReference type="GO" id="GO:0051301">
    <property type="term" value="P:cell division"/>
    <property type="evidence" value="ECO:0007669"/>
    <property type="project" value="UniProtKB-UniRule"/>
</dbReference>
<evidence type="ECO:0000256" key="12">
    <source>
        <dbReference type="ARBA" id="ARBA00023306"/>
    </source>
</evidence>
<dbReference type="Pfam" id="PF08234">
    <property type="entry name" value="Spindle_Spc25"/>
    <property type="match status" value="1"/>
</dbReference>
<keyword evidence="21" id="KW-1185">Reference proteome</keyword>
<keyword evidence="9" id="KW-0805">Transcription regulation</keyword>
<dbReference type="GO" id="GO:0008270">
    <property type="term" value="F:zinc ion binding"/>
    <property type="evidence" value="ECO:0007669"/>
    <property type="project" value="UniProtKB-KW"/>
</dbReference>
<evidence type="ECO:0000256" key="10">
    <source>
        <dbReference type="ARBA" id="ARBA00023054"/>
    </source>
</evidence>
<name>A0A2G5EHC0_AQUCA</name>
<reference evidence="20 21" key="1">
    <citation type="submission" date="2017-09" db="EMBL/GenBank/DDBJ databases">
        <title>WGS assembly of Aquilegia coerulea Goldsmith.</title>
        <authorList>
            <person name="Hodges S."/>
            <person name="Kramer E."/>
            <person name="Nordborg M."/>
            <person name="Tomkins J."/>
            <person name="Borevitz J."/>
            <person name="Derieg N."/>
            <person name="Yan J."/>
            <person name="Mihaltcheva S."/>
            <person name="Hayes R.D."/>
            <person name="Rokhsar D."/>
        </authorList>
    </citation>
    <scope>NUCLEOTIDE SEQUENCE [LARGE SCALE GENOMIC DNA]</scope>
    <source>
        <strain evidence="21">cv. Goldsmith</strain>
    </source>
</reference>
<dbReference type="FunFam" id="3.30.457.50:FF:000001">
    <property type="entry name" value="Probable kinetochore protein spc25"/>
    <property type="match status" value="1"/>
</dbReference>
<evidence type="ECO:0000256" key="6">
    <source>
        <dbReference type="ARBA" id="ARBA00022771"/>
    </source>
</evidence>
<comment type="function">
    <text evidence="15">Transcriptional regulator that specifically binds 5'-GATA-3' or 5'-GAT-3' motifs within gene promoters.</text>
</comment>
<dbReference type="OrthoDB" id="6353017at2759"/>
<organism evidence="20 21">
    <name type="scientific">Aquilegia coerulea</name>
    <name type="common">Rocky mountain columbine</name>
    <dbReference type="NCBI Taxonomy" id="218851"/>
    <lineage>
        <taxon>Eukaryota</taxon>
        <taxon>Viridiplantae</taxon>
        <taxon>Streptophyta</taxon>
        <taxon>Embryophyta</taxon>
        <taxon>Tracheophyta</taxon>
        <taxon>Spermatophyta</taxon>
        <taxon>Magnoliopsida</taxon>
        <taxon>Ranunculales</taxon>
        <taxon>Ranunculaceae</taxon>
        <taxon>Thalictroideae</taxon>
        <taxon>Aquilegia</taxon>
    </lineage>
</organism>
<evidence type="ECO:0000256" key="5">
    <source>
        <dbReference type="ARBA" id="ARBA00022723"/>
    </source>
</evidence>
<evidence type="ECO:0000256" key="3">
    <source>
        <dbReference type="ARBA" id="ARBA00022454"/>
    </source>
</evidence>
<evidence type="ECO:0000259" key="19">
    <source>
        <dbReference type="PROSITE" id="PS50114"/>
    </source>
</evidence>
<keyword evidence="5" id="KW-0479">Metal-binding</keyword>
<dbReference type="GO" id="GO:0031262">
    <property type="term" value="C:Ndc80 complex"/>
    <property type="evidence" value="ECO:0007669"/>
    <property type="project" value="InterPro"/>
</dbReference>
<dbReference type="Proteomes" id="UP000230069">
    <property type="component" value="Unassembled WGS sequence"/>
</dbReference>
<evidence type="ECO:0000256" key="8">
    <source>
        <dbReference type="ARBA" id="ARBA00022833"/>
    </source>
</evidence>
<keyword evidence="17" id="KW-0539">Nucleus</keyword>
<evidence type="ECO:0000313" key="20">
    <source>
        <dbReference type="EMBL" id="PIA55129.1"/>
    </source>
</evidence>
<dbReference type="Gene3D" id="3.30.457.50">
    <property type="entry name" value="Chromosome segregation protein Spc25"/>
    <property type="match status" value="1"/>
</dbReference>
<evidence type="ECO:0000256" key="9">
    <source>
        <dbReference type="ARBA" id="ARBA00023015"/>
    </source>
</evidence>
<dbReference type="Gene3D" id="3.30.50.10">
    <property type="entry name" value="Erythroid Transcription Factor GATA-1, subunit A"/>
    <property type="match status" value="3"/>
</dbReference>
<keyword evidence="8" id="KW-0862">Zinc</keyword>
<dbReference type="PANTHER" id="PTHR47172">
    <property type="entry name" value="OS01G0976800 PROTEIN"/>
    <property type="match status" value="1"/>
</dbReference>
<evidence type="ECO:0000256" key="13">
    <source>
        <dbReference type="ARBA" id="ARBA00023328"/>
    </source>
</evidence>
<keyword evidence="3 17" id="KW-0158">Chromosome</keyword>
<dbReference type="CDD" id="cd23784">
    <property type="entry name" value="RWD_Spc25"/>
    <property type="match status" value="1"/>
</dbReference>
<dbReference type="PANTHER" id="PTHR47172:SF24">
    <property type="entry name" value="GATA ZINC FINGER DOMAIN-CONTAINING PROTEIN 14-RELATED"/>
    <property type="match status" value="1"/>
</dbReference>
<evidence type="ECO:0000256" key="1">
    <source>
        <dbReference type="ARBA" id="ARBA00004584"/>
    </source>
</evidence>
<evidence type="ECO:0000313" key="21">
    <source>
        <dbReference type="Proteomes" id="UP000230069"/>
    </source>
</evidence>
<dbReference type="PROSITE" id="PS00344">
    <property type="entry name" value="GATA_ZN_FINGER_1"/>
    <property type="match status" value="2"/>
</dbReference>
<dbReference type="InParanoid" id="A0A2G5EHC0"/>
<keyword evidence="17" id="KW-0995">Kinetochore</keyword>
<evidence type="ECO:0000256" key="15">
    <source>
        <dbReference type="ARBA" id="ARBA00037539"/>
    </source>
</evidence>
<dbReference type="SUPFAM" id="SSF57716">
    <property type="entry name" value="Glucocorticoid receptor-like (DNA-binding domain)"/>
    <property type="match status" value="3"/>
</dbReference>
<feature type="domain" description="GATA-type" evidence="19">
    <location>
        <begin position="240"/>
        <end position="278"/>
    </location>
</feature>
<dbReference type="Pfam" id="PF00320">
    <property type="entry name" value="GATA"/>
    <property type="match status" value="3"/>
</dbReference>
<keyword evidence="7 17" id="KW-0498">Mitosis</keyword>
<dbReference type="STRING" id="218851.A0A2G5EHC0"/>
<proteinExistence type="inferred from homology"/>
<dbReference type="InterPro" id="IPR013255">
    <property type="entry name" value="Spc25_C"/>
</dbReference>
<gene>
    <name evidence="20" type="ORF">AQUCO_00800096v1</name>
</gene>
<keyword evidence="10" id="KW-0175">Coiled coil</keyword>
<evidence type="ECO:0000256" key="2">
    <source>
        <dbReference type="ARBA" id="ARBA00006379"/>
    </source>
</evidence>
<evidence type="ECO:0000256" key="16">
    <source>
        <dbReference type="PROSITE-ProRule" id="PRU00094"/>
    </source>
</evidence>